<protein>
    <submittedName>
        <fullName evidence="1">Casbene synthase</fullName>
    </submittedName>
</protein>
<comment type="caution">
    <text evidence="1">The sequence shown here is derived from an EMBL/GenBank/DDBJ whole genome shotgun (WGS) entry which is preliminary data.</text>
</comment>
<keyword evidence="2" id="KW-1185">Reference proteome</keyword>
<organism evidence="1 2">
    <name type="scientific">Melia azedarach</name>
    <name type="common">Chinaberry tree</name>
    <dbReference type="NCBI Taxonomy" id="155640"/>
    <lineage>
        <taxon>Eukaryota</taxon>
        <taxon>Viridiplantae</taxon>
        <taxon>Streptophyta</taxon>
        <taxon>Embryophyta</taxon>
        <taxon>Tracheophyta</taxon>
        <taxon>Spermatophyta</taxon>
        <taxon>Magnoliopsida</taxon>
        <taxon>eudicotyledons</taxon>
        <taxon>Gunneridae</taxon>
        <taxon>Pentapetalae</taxon>
        <taxon>rosids</taxon>
        <taxon>malvids</taxon>
        <taxon>Sapindales</taxon>
        <taxon>Meliaceae</taxon>
        <taxon>Melia</taxon>
    </lineage>
</organism>
<reference evidence="1 2" key="1">
    <citation type="journal article" date="2023" name="Science">
        <title>Complex scaffold remodeling in plant triterpene biosynthesis.</title>
        <authorList>
            <person name="De La Pena R."/>
            <person name="Hodgson H."/>
            <person name="Liu J.C."/>
            <person name="Stephenson M.J."/>
            <person name="Martin A.C."/>
            <person name="Owen C."/>
            <person name="Harkess A."/>
            <person name="Leebens-Mack J."/>
            <person name="Jimenez L.E."/>
            <person name="Osbourn A."/>
            <person name="Sattely E.S."/>
        </authorList>
    </citation>
    <scope>NUCLEOTIDE SEQUENCE [LARGE SCALE GENOMIC DNA]</scope>
    <source>
        <strain evidence="2">cv. JPN11</strain>
        <tissue evidence="1">Leaf</tissue>
    </source>
</reference>
<proteinExistence type="predicted"/>
<name>A0ACC1YMW1_MELAZ</name>
<dbReference type="Proteomes" id="UP001164539">
    <property type="component" value="Chromosome 2"/>
</dbReference>
<sequence>MLSLYEATHLSMHGEDILDEALAFTRAHLPALATNSSPHLAKHISDALEQPFYTGVPRLETLKFIPFYEHDESSNETLLKFAKLDFNKVQTLHQQELRLVTSWWKDLNLISEYPYSRDRVVELYFWSVAEYFEPCYSGARVMLTKILMLYI</sequence>
<evidence type="ECO:0000313" key="1">
    <source>
        <dbReference type="EMBL" id="KAJ4724504.1"/>
    </source>
</evidence>
<evidence type="ECO:0000313" key="2">
    <source>
        <dbReference type="Proteomes" id="UP001164539"/>
    </source>
</evidence>
<gene>
    <name evidence="1" type="ORF">OWV82_003490</name>
</gene>
<accession>A0ACC1YMW1</accession>
<dbReference type="EMBL" id="CM051395">
    <property type="protein sequence ID" value="KAJ4724504.1"/>
    <property type="molecule type" value="Genomic_DNA"/>
</dbReference>